<dbReference type="PANTHER" id="PTHR46985:SF2">
    <property type="entry name" value="APOPTOSIS-ASSOCIATED SPECK-LIKE PROTEIN CONTAINING A CARD"/>
    <property type="match status" value="1"/>
</dbReference>
<feature type="domain" description="FIIND" evidence="7">
    <location>
        <begin position="66"/>
        <end position="338"/>
    </location>
</feature>
<evidence type="ECO:0000256" key="2">
    <source>
        <dbReference type="ARBA" id="ARBA00022490"/>
    </source>
</evidence>
<dbReference type="Pfam" id="PF23679">
    <property type="entry name" value="UPA-FIIND"/>
    <property type="match status" value="1"/>
</dbReference>
<accession>A0A8T0ACD8</accession>
<dbReference type="InterPro" id="IPR025307">
    <property type="entry name" value="FIIND_dom"/>
</dbReference>
<sequence>MSSRDSNSKSDAFPVRRPARIVAPTQTTIPYNPGLPLKGGGMCKTDPIEVFQVKSALTSKKHHPTDIQLFTPELVKKCTEEKNSEEYRFLCPHAGQFKCKLTNLVFEMEAKSVVKYRIVSWDKHLLDVVSQMDPAGPLYDIDCLEGSIRHLSLPHCETHKKLAVAHVTDGNMEIIQPLNVTNTHVIINIPSFSLFGLIKSLVFKTYPILAQVLLFHDKMVNKLHIHLMPENVPVEEVQKRHESNTYITTTSKCQLKPGEIYRPCCKTPDSCNNIECQPEEETFELDYGPNFHPTFEILFDTEINKVTLSLLDVEAKEVWKPRAVKLRSTERASARIDTTDVESFVDKHREQLIQRVSSVMEIADGLKSRNMISDEMYNNIRVEPSSYKQMRLLYNALHSGGRAVKAEFYKILKEKHPHLVVDLESGSSRV</sequence>
<evidence type="ECO:0000256" key="4">
    <source>
        <dbReference type="ARBA" id="ARBA00022859"/>
    </source>
</evidence>
<dbReference type="OrthoDB" id="8891580at2759"/>
<feature type="domain" description="CARD" evidence="6">
    <location>
        <begin position="337"/>
        <end position="427"/>
    </location>
</feature>
<dbReference type="InterPro" id="IPR011029">
    <property type="entry name" value="DEATH-like_dom_sf"/>
</dbReference>
<dbReference type="PROSITE" id="PS50209">
    <property type="entry name" value="CARD"/>
    <property type="match status" value="1"/>
</dbReference>
<dbReference type="GO" id="GO:0006954">
    <property type="term" value="P:inflammatory response"/>
    <property type="evidence" value="ECO:0007669"/>
    <property type="project" value="UniProtKB-KW"/>
</dbReference>
<dbReference type="PROSITE" id="PS51830">
    <property type="entry name" value="FIIND"/>
    <property type="match status" value="1"/>
</dbReference>
<protein>
    <submittedName>
        <fullName evidence="8">Uncharacterized protein</fullName>
    </submittedName>
</protein>
<dbReference type="Proteomes" id="UP000606274">
    <property type="component" value="Unassembled WGS sequence"/>
</dbReference>
<dbReference type="GO" id="GO:0045087">
    <property type="term" value="P:innate immune response"/>
    <property type="evidence" value="ECO:0007669"/>
    <property type="project" value="UniProtKB-KW"/>
</dbReference>
<evidence type="ECO:0000256" key="5">
    <source>
        <dbReference type="ARBA" id="ARBA00023198"/>
    </source>
</evidence>
<dbReference type="Pfam" id="PF00619">
    <property type="entry name" value="CARD"/>
    <property type="match status" value="1"/>
</dbReference>
<proteinExistence type="predicted"/>
<keyword evidence="5" id="KW-0395">Inflammatory response</keyword>
<dbReference type="SUPFAM" id="SSF47986">
    <property type="entry name" value="DEATH domain"/>
    <property type="match status" value="1"/>
</dbReference>
<dbReference type="CDD" id="cd08330">
    <property type="entry name" value="CARD_ASC_NALP1"/>
    <property type="match status" value="1"/>
</dbReference>
<comment type="caution">
    <text evidence="8">The sequence shown here is derived from an EMBL/GenBank/DDBJ whole genome shotgun (WGS) entry which is preliminary data.</text>
</comment>
<dbReference type="InterPro" id="IPR001315">
    <property type="entry name" value="CARD"/>
</dbReference>
<evidence type="ECO:0000256" key="1">
    <source>
        <dbReference type="ARBA" id="ARBA00004514"/>
    </source>
</evidence>
<keyword evidence="2" id="KW-0963">Cytoplasm</keyword>
<dbReference type="GO" id="GO:0005829">
    <property type="term" value="C:cytosol"/>
    <property type="evidence" value="ECO:0007669"/>
    <property type="project" value="UniProtKB-SubCell"/>
</dbReference>
<evidence type="ECO:0000259" key="7">
    <source>
        <dbReference type="PROSITE" id="PS51830"/>
    </source>
</evidence>
<dbReference type="AlphaFoldDB" id="A0A8T0ACD8"/>
<evidence type="ECO:0000313" key="8">
    <source>
        <dbReference type="EMBL" id="KAF7688931.1"/>
    </source>
</evidence>
<comment type="subcellular location">
    <subcellularLocation>
        <location evidence="1">Cytoplasm</location>
        <location evidence="1">Cytosol</location>
    </subcellularLocation>
</comment>
<dbReference type="FunFam" id="1.10.533.10:FF:000013">
    <property type="entry name" value="Apoptosis-associated speck-like protein containing a CARD"/>
    <property type="match status" value="1"/>
</dbReference>
<reference evidence="8" key="1">
    <citation type="submission" date="2020-08" db="EMBL/GenBank/DDBJ databases">
        <title>Chromosome-level assembly of Southern catfish (Silurus meridionalis) provides insights into visual adaptation to the nocturnal and benthic lifestyles.</title>
        <authorList>
            <person name="Zhang Y."/>
            <person name="Wang D."/>
            <person name="Peng Z."/>
        </authorList>
    </citation>
    <scope>NUCLEOTIDE SEQUENCE</scope>
    <source>
        <strain evidence="8">SWU-2019-XX</strain>
        <tissue evidence="8">Muscle</tissue>
    </source>
</reference>
<dbReference type="PANTHER" id="PTHR46985">
    <property type="entry name" value="NACHT, LRR AND PYD DOMAINS-CONTAINING PROTEIN 1"/>
    <property type="match status" value="1"/>
</dbReference>
<evidence type="ECO:0000313" key="9">
    <source>
        <dbReference type="Proteomes" id="UP000606274"/>
    </source>
</evidence>
<dbReference type="EMBL" id="JABFDY010000025">
    <property type="protein sequence ID" value="KAF7688931.1"/>
    <property type="molecule type" value="Genomic_DNA"/>
</dbReference>
<name>A0A8T0ACD8_SILME</name>
<keyword evidence="9" id="KW-1185">Reference proteome</keyword>
<dbReference type="InterPro" id="IPR033516">
    <property type="entry name" value="CARD8/ASC/NALP1_CARD"/>
</dbReference>
<organism evidence="8 9">
    <name type="scientific">Silurus meridionalis</name>
    <name type="common">Southern catfish</name>
    <name type="synonym">Silurus soldatovi meridionalis</name>
    <dbReference type="NCBI Taxonomy" id="175797"/>
    <lineage>
        <taxon>Eukaryota</taxon>
        <taxon>Metazoa</taxon>
        <taxon>Chordata</taxon>
        <taxon>Craniata</taxon>
        <taxon>Vertebrata</taxon>
        <taxon>Euteleostomi</taxon>
        <taxon>Actinopterygii</taxon>
        <taxon>Neopterygii</taxon>
        <taxon>Teleostei</taxon>
        <taxon>Ostariophysi</taxon>
        <taxon>Siluriformes</taxon>
        <taxon>Siluridae</taxon>
        <taxon>Silurus</taxon>
    </lineage>
</organism>
<dbReference type="Pfam" id="PF13553">
    <property type="entry name" value="FIIND"/>
    <property type="match status" value="1"/>
</dbReference>
<dbReference type="Gene3D" id="1.10.533.10">
    <property type="entry name" value="Death Domain, Fas"/>
    <property type="match status" value="1"/>
</dbReference>
<keyword evidence="4" id="KW-0391">Immunity</keyword>
<keyword evidence="3" id="KW-0399">Innate immunity</keyword>
<evidence type="ECO:0000256" key="3">
    <source>
        <dbReference type="ARBA" id="ARBA00022588"/>
    </source>
</evidence>
<gene>
    <name evidence="8" type="ORF">HF521_013738</name>
</gene>
<dbReference type="GO" id="GO:0042981">
    <property type="term" value="P:regulation of apoptotic process"/>
    <property type="evidence" value="ECO:0007669"/>
    <property type="project" value="InterPro"/>
</dbReference>
<dbReference type="InterPro" id="IPR051249">
    <property type="entry name" value="NLRP_Inflammasome"/>
</dbReference>
<evidence type="ECO:0000259" key="6">
    <source>
        <dbReference type="PROSITE" id="PS50209"/>
    </source>
</evidence>